<gene>
    <name evidence="1" type="ORF">PPACK8108_LOCUS228</name>
</gene>
<sequence length="644" mass="74170">MDNSSIDHNSLLDELRHDFDNSISYLKTLIDPIEHDQSDKSILKLLDEISLEAPSIILRSILNLNSDSNNFYIYQTSSFKDSEIVLKRLSNFGNLKEFYLSITNLILKLPYELLLFNINNETFQQLGSSDTDDCRSDSSNNSSIFNKPNQRIIYIIIPILISVFNRIVKSSKNPISFYVTLFRCIKTLLRLSEPIDDKFSRLIFHQIISGLETLDPTVKISKPYKLILLLTSLVLLFEDQSKNLGMSISKYCSQYPSWYSTFYRISKNHSTQTDESLIIDEDSDQFNRRVIESVRSILRGELLIYNSQSSTVEVDTIVRMMNTQNFSDETTEADERVRSMLEVIRKLSNFQTDQQDDNLRLTRTGCLIIHSMNQFLTEHSIESVGSHQIISSNLRISTVAIIDLISKGSAQICLESFLTIINSTNSNFDDDQEALIEVLIDLTTGTSDEINRFLTFRTLVQSIDNLIVNSNHQHLNSDGMMMELEVNDLGFKRWKRSMSRLTRIPTDLNLRVAIINELRKKLNDETSIISRFNQTVSSRLIESNISNSKKEDPSDDDGIEGLYNIIKDLINDIEVEIGVAMNLRLDKDLKQLQELTMIIKLMIEKINLIYLIVKTRSILRVSLSLQFFQFIIIIIKSSLFKNWN</sequence>
<accession>A0AAV0AFB9</accession>
<comment type="caution">
    <text evidence="1">The sequence shown here is derived from an EMBL/GenBank/DDBJ whole genome shotgun (WGS) entry which is preliminary data.</text>
</comment>
<dbReference type="Proteomes" id="UP001153365">
    <property type="component" value="Unassembled WGS sequence"/>
</dbReference>
<keyword evidence="2" id="KW-1185">Reference proteome</keyword>
<evidence type="ECO:0000313" key="2">
    <source>
        <dbReference type="Proteomes" id="UP001153365"/>
    </source>
</evidence>
<reference evidence="1" key="1">
    <citation type="submission" date="2022-06" db="EMBL/GenBank/DDBJ databases">
        <authorList>
            <consortium name="SYNGENTA / RWTH Aachen University"/>
        </authorList>
    </citation>
    <scope>NUCLEOTIDE SEQUENCE</scope>
</reference>
<dbReference type="AlphaFoldDB" id="A0AAV0AFB9"/>
<organism evidence="1 2">
    <name type="scientific">Phakopsora pachyrhizi</name>
    <name type="common">Asian soybean rust disease fungus</name>
    <dbReference type="NCBI Taxonomy" id="170000"/>
    <lineage>
        <taxon>Eukaryota</taxon>
        <taxon>Fungi</taxon>
        <taxon>Dikarya</taxon>
        <taxon>Basidiomycota</taxon>
        <taxon>Pucciniomycotina</taxon>
        <taxon>Pucciniomycetes</taxon>
        <taxon>Pucciniales</taxon>
        <taxon>Phakopsoraceae</taxon>
        <taxon>Phakopsora</taxon>
    </lineage>
</organism>
<proteinExistence type="predicted"/>
<protein>
    <submittedName>
        <fullName evidence="1">Expressed protein</fullName>
    </submittedName>
</protein>
<evidence type="ECO:0000313" key="1">
    <source>
        <dbReference type="EMBL" id="CAH7665933.1"/>
    </source>
</evidence>
<dbReference type="EMBL" id="CALTRL010000014">
    <property type="protein sequence ID" value="CAH7665933.1"/>
    <property type="molecule type" value="Genomic_DNA"/>
</dbReference>
<name>A0AAV0AFB9_PHAPC</name>